<dbReference type="AlphaFoldDB" id="A0A7W1WUY1"/>
<keyword evidence="3" id="KW-1185">Reference proteome</keyword>
<keyword evidence="1" id="KW-0472">Membrane</keyword>
<evidence type="ECO:0000313" key="2">
    <source>
        <dbReference type="EMBL" id="MBA4496521.1"/>
    </source>
</evidence>
<dbReference type="EMBL" id="JACEIQ010000041">
    <property type="protein sequence ID" value="MBA4496521.1"/>
    <property type="molecule type" value="Genomic_DNA"/>
</dbReference>
<accession>A0A7W1WUY1</accession>
<dbReference type="RefSeq" id="WP_181755016.1">
    <property type="nucleotide sequence ID" value="NZ_JACEIQ010000041.1"/>
</dbReference>
<comment type="caution">
    <text evidence="2">The sequence shown here is derived from an EMBL/GenBank/DDBJ whole genome shotgun (WGS) entry which is preliminary data.</text>
</comment>
<protein>
    <submittedName>
        <fullName evidence="2">Uncharacterized protein</fullName>
    </submittedName>
</protein>
<gene>
    <name evidence="2" type="ORF">H1191_19895</name>
</gene>
<keyword evidence="1" id="KW-1133">Transmembrane helix</keyword>
<proteinExistence type="predicted"/>
<reference evidence="2 3" key="1">
    <citation type="submission" date="2020-07" db="EMBL/GenBank/DDBJ databases">
        <authorList>
            <person name="Feng H."/>
        </authorList>
    </citation>
    <scope>NUCLEOTIDE SEQUENCE [LARGE SCALE GENOMIC DNA]</scope>
    <source>
        <strain evidence="3">s-10</strain>
    </source>
</reference>
<name>A0A7W1WUY1_9BACL</name>
<dbReference type="Proteomes" id="UP000535491">
    <property type="component" value="Unassembled WGS sequence"/>
</dbReference>
<sequence length="73" mass="8772">MIPEEYEREWREVEAKAKAQFIKENKPLIPSGFWLLCGLFFLVWYVVGIYDQNNVERANLIKYVKEQTNSYPK</sequence>
<keyword evidence="1" id="KW-0812">Transmembrane</keyword>
<evidence type="ECO:0000256" key="1">
    <source>
        <dbReference type="SAM" id="Phobius"/>
    </source>
</evidence>
<evidence type="ECO:0000313" key="3">
    <source>
        <dbReference type="Proteomes" id="UP000535491"/>
    </source>
</evidence>
<feature type="transmembrane region" description="Helical" evidence="1">
    <location>
        <begin position="28"/>
        <end position="47"/>
    </location>
</feature>
<organism evidence="2 3">
    <name type="scientific">Paenactinomyces guangxiensis</name>
    <dbReference type="NCBI Taxonomy" id="1490290"/>
    <lineage>
        <taxon>Bacteria</taxon>
        <taxon>Bacillati</taxon>
        <taxon>Bacillota</taxon>
        <taxon>Bacilli</taxon>
        <taxon>Bacillales</taxon>
        <taxon>Thermoactinomycetaceae</taxon>
        <taxon>Paenactinomyces</taxon>
    </lineage>
</organism>